<dbReference type="EMBL" id="JABBWK010000029">
    <property type="protein sequence ID" value="KAG1899929.1"/>
    <property type="molecule type" value="Genomic_DNA"/>
</dbReference>
<evidence type="ECO:0000313" key="2">
    <source>
        <dbReference type="Proteomes" id="UP001195769"/>
    </source>
</evidence>
<dbReference type="AlphaFoldDB" id="A0AAD4E7M0"/>
<keyword evidence="2" id="KW-1185">Reference proteome</keyword>
<protein>
    <submittedName>
        <fullName evidence="1">Uncharacterized protein</fullName>
    </submittedName>
</protein>
<dbReference type="RefSeq" id="XP_041225505.1">
    <property type="nucleotide sequence ID" value="XM_041361797.1"/>
</dbReference>
<name>A0AAD4E7M0_9AGAM</name>
<dbReference type="Proteomes" id="UP001195769">
    <property type="component" value="Unassembled WGS sequence"/>
</dbReference>
<sequence length="76" mass="8595">MTRIRLMKFVVGQLVIGFGLPLLKLADDFVSSRRFSIRRFPDQKGELGVNLAMTSLGNKNSKGLIDSKRWDKDRVG</sequence>
<reference evidence="1" key="1">
    <citation type="journal article" date="2020" name="New Phytol.">
        <title>Comparative genomics reveals dynamic genome evolution in host specialist ectomycorrhizal fungi.</title>
        <authorList>
            <person name="Lofgren L.A."/>
            <person name="Nguyen N.H."/>
            <person name="Vilgalys R."/>
            <person name="Ruytinx J."/>
            <person name="Liao H.L."/>
            <person name="Branco S."/>
            <person name="Kuo A."/>
            <person name="LaButti K."/>
            <person name="Lipzen A."/>
            <person name="Andreopoulos W."/>
            <person name="Pangilinan J."/>
            <person name="Riley R."/>
            <person name="Hundley H."/>
            <person name="Na H."/>
            <person name="Barry K."/>
            <person name="Grigoriev I.V."/>
            <person name="Stajich J.E."/>
            <person name="Kennedy P.G."/>
        </authorList>
    </citation>
    <scope>NUCLEOTIDE SEQUENCE</scope>
    <source>
        <strain evidence="1">FC203</strain>
    </source>
</reference>
<proteinExistence type="predicted"/>
<dbReference type="GeneID" id="64656095"/>
<accession>A0AAD4E7M0</accession>
<comment type="caution">
    <text evidence="1">The sequence shown here is derived from an EMBL/GenBank/DDBJ whole genome shotgun (WGS) entry which is preliminary data.</text>
</comment>
<gene>
    <name evidence="1" type="ORF">F5891DRAFT_1035260</name>
</gene>
<organism evidence="1 2">
    <name type="scientific">Suillus fuscotomentosus</name>
    <dbReference type="NCBI Taxonomy" id="1912939"/>
    <lineage>
        <taxon>Eukaryota</taxon>
        <taxon>Fungi</taxon>
        <taxon>Dikarya</taxon>
        <taxon>Basidiomycota</taxon>
        <taxon>Agaricomycotina</taxon>
        <taxon>Agaricomycetes</taxon>
        <taxon>Agaricomycetidae</taxon>
        <taxon>Boletales</taxon>
        <taxon>Suillineae</taxon>
        <taxon>Suillaceae</taxon>
        <taxon>Suillus</taxon>
    </lineage>
</organism>
<evidence type="ECO:0000313" key="1">
    <source>
        <dbReference type="EMBL" id="KAG1899929.1"/>
    </source>
</evidence>